<sequence>MNETFNERISRNTILEKKPFRKEYEVMQTIYENGEDKTRLSFVAEVERFDAFRYSINRKNMLINGQSPDFLVEEISVKTGNMFFPLKLETLENGNLKQITNQDEIRTRWHFIKNEFLQYYSGKGAQEIIKTIENELASKNRIQNRILNSFFYRLYFLPFKDYIKEKNTDFDLYLPVFPFKNKVKFGVTMKEFKLSENGKWMMQISGECTDSRSFIQMINNRKTTASDEQKCSGKAELVYQFNKEDGSVFSINADVVLISDDEKNERQIIFELNPANTK</sequence>
<protein>
    <submittedName>
        <fullName evidence="1">Uncharacterized protein</fullName>
    </submittedName>
</protein>
<dbReference type="RefSeq" id="WP_089796018.1">
    <property type="nucleotide sequence ID" value="NZ_FOIU01000005.1"/>
</dbReference>
<organism evidence="1 2">
    <name type="scientific">Chryseobacterium wanjuense</name>
    <dbReference type="NCBI Taxonomy" id="356305"/>
    <lineage>
        <taxon>Bacteria</taxon>
        <taxon>Pseudomonadati</taxon>
        <taxon>Bacteroidota</taxon>
        <taxon>Flavobacteriia</taxon>
        <taxon>Flavobacteriales</taxon>
        <taxon>Weeksellaceae</taxon>
        <taxon>Chryseobacterium group</taxon>
        <taxon>Chryseobacterium</taxon>
    </lineage>
</organism>
<dbReference type="Proteomes" id="UP000199469">
    <property type="component" value="Unassembled WGS sequence"/>
</dbReference>
<proteinExistence type="predicted"/>
<evidence type="ECO:0000313" key="2">
    <source>
        <dbReference type="Proteomes" id="UP000199469"/>
    </source>
</evidence>
<reference evidence="2" key="1">
    <citation type="submission" date="2016-10" db="EMBL/GenBank/DDBJ databases">
        <authorList>
            <person name="Varghese N."/>
            <person name="Submissions S."/>
        </authorList>
    </citation>
    <scope>NUCLEOTIDE SEQUENCE [LARGE SCALE GENOMIC DNA]</scope>
    <source>
        <strain evidence="2">DSM 17724</strain>
    </source>
</reference>
<dbReference type="AlphaFoldDB" id="A0A1I0S3S5"/>
<name>A0A1I0S3S5_9FLAO</name>
<gene>
    <name evidence="1" type="ORF">SAMN05421841_4125</name>
</gene>
<dbReference type="OrthoDB" id="1231534at2"/>
<dbReference type="STRING" id="356305.SAMN05421841_4125"/>
<keyword evidence="2" id="KW-1185">Reference proteome</keyword>
<dbReference type="EMBL" id="FOIU01000005">
    <property type="protein sequence ID" value="SEW49330.1"/>
    <property type="molecule type" value="Genomic_DNA"/>
</dbReference>
<accession>A0A1I0S3S5</accession>
<evidence type="ECO:0000313" key="1">
    <source>
        <dbReference type="EMBL" id="SEW49330.1"/>
    </source>
</evidence>